<comment type="caution">
    <text evidence="1">The sequence shown here is derived from an EMBL/GenBank/DDBJ whole genome shotgun (WGS) entry which is preliminary data.</text>
</comment>
<organism evidence="1 4">
    <name type="scientific">Labilibaculum euxinus</name>
    <dbReference type="NCBI Taxonomy" id="2686357"/>
    <lineage>
        <taxon>Bacteria</taxon>
        <taxon>Pseudomonadati</taxon>
        <taxon>Bacteroidota</taxon>
        <taxon>Bacteroidia</taxon>
        <taxon>Marinilabiliales</taxon>
        <taxon>Marinifilaceae</taxon>
        <taxon>Labilibaculum</taxon>
    </lineage>
</organism>
<evidence type="ECO:0000313" key="4">
    <source>
        <dbReference type="Proteomes" id="UP000462449"/>
    </source>
</evidence>
<reference evidence="1 4" key="2">
    <citation type="submission" date="2019-12" db="EMBL/GenBank/DDBJ databases">
        <title>Draft genome sequence of Labilibaculum sp. strain 44 isolated from deep waters of Black Sea.</title>
        <authorList>
            <person name="Yadav S."/>
            <person name="Villanueva L."/>
        </authorList>
    </citation>
    <scope>NUCLEOTIDE SEQUENCE [LARGE SCALE GENOMIC DNA]</scope>
    <source>
        <strain evidence="1 4">44</strain>
    </source>
</reference>
<dbReference type="AlphaFoldDB" id="A0A425Y6F7"/>
<dbReference type="Proteomes" id="UP000285951">
    <property type="component" value="Unassembled WGS sequence"/>
</dbReference>
<evidence type="ECO:0000313" key="3">
    <source>
        <dbReference type="Proteomes" id="UP000285951"/>
    </source>
</evidence>
<protein>
    <submittedName>
        <fullName evidence="1">Uncharacterized protein</fullName>
    </submittedName>
</protein>
<evidence type="ECO:0000313" key="1">
    <source>
        <dbReference type="EMBL" id="MUP39429.1"/>
    </source>
</evidence>
<dbReference type="RefSeq" id="WP_124993896.1">
    <property type="nucleotide sequence ID" value="NZ_JAVCNR010000011.1"/>
</dbReference>
<name>A0A425Y6F7_9BACT</name>
<dbReference type="EMBL" id="QTZN02000048">
    <property type="protein sequence ID" value="MVB08634.1"/>
    <property type="molecule type" value="Genomic_DNA"/>
</dbReference>
<evidence type="ECO:0000313" key="2">
    <source>
        <dbReference type="EMBL" id="MVB08634.1"/>
    </source>
</evidence>
<dbReference type="OrthoDB" id="1121007at2"/>
<proteinExistence type="predicted"/>
<keyword evidence="3" id="KW-1185">Reference proteome</keyword>
<dbReference type="Proteomes" id="UP000462449">
    <property type="component" value="Unassembled WGS sequence"/>
</dbReference>
<gene>
    <name evidence="2" type="ORF">DWB62_016535</name>
    <name evidence="1" type="ORF">GNY23_16535</name>
</gene>
<accession>A0A425Y6F7</accession>
<dbReference type="EMBL" id="WOTW01000048">
    <property type="protein sequence ID" value="MUP39429.1"/>
    <property type="molecule type" value="Genomic_DNA"/>
</dbReference>
<sequence>MAKLLNDKMSSQVHINNSNRHTRLCKQTKGAEGLAEAIAPKIIVLKEKRDETDKKRELYDAAHDDLMLRDAVLDDSIRNVADVAKQYDRNNPGRPVFTMLFPDGKYSDIVRAPFAKEVDKANQIAERIKALGEEHVLAVQYAPLTRAIAEVRTAISNKQQAKTNVEMAVANEGLAQADLRKQYEFNYLDAVKLFGRKYADRLFPRTVSKAKVEEEVVAPEV</sequence>
<reference evidence="2 3" key="1">
    <citation type="submission" date="2019-11" db="EMBL/GenBank/DDBJ databases">
        <title>Draft genome sequence of Labilibaculum sp. strain SYP isolated from Black Sea.</title>
        <authorList>
            <person name="Yadav S."/>
            <person name="Villanueva L."/>
        </authorList>
    </citation>
    <scope>NUCLEOTIDE SEQUENCE [LARGE SCALE GENOMIC DNA]</scope>
    <source>
        <strain evidence="2 3">44</strain>
    </source>
</reference>